<evidence type="ECO:0000313" key="2">
    <source>
        <dbReference type="Proteomes" id="UP001516662"/>
    </source>
</evidence>
<dbReference type="Proteomes" id="UP001516662">
    <property type="component" value="Unassembled WGS sequence"/>
</dbReference>
<reference evidence="1 2" key="1">
    <citation type="submission" date="2020-10" db="EMBL/GenBank/DDBJ databases">
        <title>Bacillus sp. HD4P25, an endophyte from a halophyte.</title>
        <authorList>
            <person name="Sun J.-Q."/>
        </authorList>
    </citation>
    <scope>NUCLEOTIDE SEQUENCE [LARGE SCALE GENOMIC DNA]</scope>
    <source>
        <strain evidence="1 2">YIM 93174</strain>
    </source>
</reference>
<name>A0ABR9QFC8_9BACI</name>
<dbReference type="Gene3D" id="3.40.630.30">
    <property type="match status" value="1"/>
</dbReference>
<evidence type="ECO:0000313" key="1">
    <source>
        <dbReference type="EMBL" id="MBE4907190.1"/>
    </source>
</evidence>
<sequence length="170" mass="19824">MDCWLEKGYMLDPSSDKSDKYIIQNTDKTNVGTIEFKPYTISNENNINTVFPFNEIASIVTNPEKVVEIDKVAILKQYRGKNLERLIKLYVSYTESKGIEYCVVLLERIFYKALKNVYKIPLESVGDPIYYKGDHVIPTIMYPRAIYSAKDNYQRLVNVELEYERPLINS</sequence>
<comment type="caution">
    <text evidence="1">The sequence shown here is derived from an EMBL/GenBank/DDBJ whole genome shotgun (WGS) entry which is preliminary data.</text>
</comment>
<dbReference type="EMBL" id="JADCLJ010000007">
    <property type="protein sequence ID" value="MBE4907190.1"/>
    <property type="molecule type" value="Genomic_DNA"/>
</dbReference>
<accession>A0ABR9QFC8</accession>
<organism evidence="1 2">
    <name type="scientific">Litchfieldia luteola</name>
    <dbReference type="NCBI Taxonomy" id="682179"/>
    <lineage>
        <taxon>Bacteria</taxon>
        <taxon>Bacillati</taxon>
        <taxon>Bacillota</taxon>
        <taxon>Bacilli</taxon>
        <taxon>Bacillales</taxon>
        <taxon>Bacillaceae</taxon>
        <taxon>Litchfieldia</taxon>
    </lineage>
</organism>
<dbReference type="InterPro" id="IPR016181">
    <property type="entry name" value="Acyl_CoA_acyltransferase"/>
</dbReference>
<dbReference type="RefSeq" id="WP_193534664.1">
    <property type="nucleotide sequence ID" value="NZ_JADCLJ010000007.1"/>
</dbReference>
<protein>
    <recommendedName>
        <fullName evidence="3">N-acetyltransferase domain-containing protein</fullName>
    </recommendedName>
</protein>
<keyword evidence="2" id="KW-1185">Reference proteome</keyword>
<evidence type="ECO:0008006" key="3">
    <source>
        <dbReference type="Google" id="ProtNLM"/>
    </source>
</evidence>
<dbReference type="SUPFAM" id="SSF55729">
    <property type="entry name" value="Acyl-CoA N-acyltransferases (Nat)"/>
    <property type="match status" value="1"/>
</dbReference>
<gene>
    <name evidence="1" type="ORF">IMZ08_03840</name>
</gene>
<proteinExistence type="predicted"/>